<protein>
    <submittedName>
        <fullName evidence="7">Oligopeptidase B</fullName>
        <ecNumber evidence="7">3.4.21.83</ecNumber>
    </submittedName>
</protein>
<evidence type="ECO:0000313" key="7">
    <source>
        <dbReference type="EMBL" id="HAV92826.1"/>
    </source>
</evidence>
<evidence type="ECO:0000259" key="6">
    <source>
        <dbReference type="Pfam" id="PF02897"/>
    </source>
</evidence>
<dbReference type="InterPro" id="IPR051543">
    <property type="entry name" value="Serine_Peptidase_S9A"/>
</dbReference>
<feature type="non-terminal residue" evidence="7">
    <location>
        <position position="398"/>
    </location>
</feature>
<dbReference type="Pfam" id="PF00326">
    <property type="entry name" value="Peptidase_S9"/>
    <property type="match status" value="1"/>
</dbReference>
<dbReference type="EC" id="3.4.21.83" evidence="7"/>
<dbReference type="InterPro" id="IPR002470">
    <property type="entry name" value="Peptidase_S9A"/>
</dbReference>
<dbReference type="Pfam" id="PF02897">
    <property type="entry name" value="Peptidase_S9_N"/>
    <property type="match status" value="1"/>
</dbReference>
<dbReference type="PANTHER" id="PTHR11757">
    <property type="entry name" value="PROTEASE FAMILY S9A OLIGOPEPTIDASE"/>
    <property type="match status" value="1"/>
</dbReference>
<proteinExistence type="inferred from homology"/>
<dbReference type="Gene3D" id="3.40.50.1820">
    <property type="entry name" value="alpha/beta hydrolase"/>
    <property type="match status" value="1"/>
</dbReference>
<name>A0A350HBB0_UNCW3</name>
<keyword evidence="2" id="KW-0645">Protease</keyword>
<organism evidence="7 8">
    <name type="scientific">candidate division WOR-3 bacterium</name>
    <dbReference type="NCBI Taxonomy" id="2052148"/>
    <lineage>
        <taxon>Bacteria</taxon>
        <taxon>Bacteria division WOR-3</taxon>
    </lineage>
</organism>
<dbReference type="SUPFAM" id="SSF53474">
    <property type="entry name" value="alpha/beta-Hydrolases"/>
    <property type="match status" value="1"/>
</dbReference>
<dbReference type="EMBL" id="DMZY01000193">
    <property type="protein sequence ID" value="HAV92826.1"/>
    <property type="molecule type" value="Genomic_DNA"/>
</dbReference>
<dbReference type="GO" id="GO:0004252">
    <property type="term" value="F:serine-type endopeptidase activity"/>
    <property type="evidence" value="ECO:0007669"/>
    <property type="project" value="UniProtKB-EC"/>
</dbReference>
<sequence>MIFEENDEKYSVYLSMTRSKDYILLSNMSNITSEISYIRSDDRSGVFKAISKRIEGVEYYVDYSNGYFYVLTNRNAVNFKVLRMKENQNLDKAEVFLNKSDTITIEGIDCFKDYISVYERIKGIKNLRVISMKDNKSRYFDFKESNYTFYPYSNSTFDTDKIRINFMSLKTPSTTIDINMSDFTTEVKKRQNVKKYNSDDYVTEYIFAKSHDGKEIPISLVYSKKIDRNKPNPLLMDGYGAYGSTSDPYFSSSKVSLLDRGVIFAIAHIRGGADMGRGWYEDGKLLNKKNTFLDFISCAEHLIEAGYTSKDNLIITGGSAGGLLIGAVLNMRPDLFKGAVVNVPFVDVINTMLDSTLPLTVGEFDEWGDPANENFFKYMIGYSPYDNVKKADYPAILI</sequence>
<dbReference type="InterPro" id="IPR029058">
    <property type="entry name" value="AB_hydrolase_fold"/>
</dbReference>
<accession>A0A350HBB0</accession>
<comment type="similarity">
    <text evidence="1">Belongs to the peptidase S9A family.</text>
</comment>
<dbReference type="Proteomes" id="UP000264062">
    <property type="component" value="Unassembled WGS sequence"/>
</dbReference>
<dbReference type="GO" id="GO:0006508">
    <property type="term" value="P:proteolysis"/>
    <property type="evidence" value="ECO:0007669"/>
    <property type="project" value="UniProtKB-KW"/>
</dbReference>
<dbReference type="PRINTS" id="PR00862">
    <property type="entry name" value="PROLIGOPTASE"/>
</dbReference>
<evidence type="ECO:0000259" key="5">
    <source>
        <dbReference type="Pfam" id="PF00326"/>
    </source>
</evidence>
<dbReference type="InterPro" id="IPR001375">
    <property type="entry name" value="Peptidase_S9_cat"/>
</dbReference>
<dbReference type="PANTHER" id="PTHR11757:SF19">
    <property type="entry name" value="PROLYL ENDOPEPTIDASE-LIKE"/>
    <property type="match status" value="1"/>
</dbReference>
<evidence type="ECO:0000256" key="1">
    <source>
        <dbReference type="ARBA" id="ARBA00005228"/>
    </source>
</evidence>
<dbReference type="AlphaFoldDB" id="A0A350HBB0"/>
<evidence type="ECO:0000256" key="4">
    <source>
        <dbReference type="ARBA" id="ARBA00022825"/>
    </source>
</evidence>
<gene>
    <name evidence="7" type="ORF">DCW38_06565</name>
</gene>
<evidence type="ECO:0000256" key="3">
    <source>
        <dbReference type="ARBA" id="ARBA00022801"/>
    </source>
</evidence>
<feature type="domain" description="Peptidase S9A N-terminal" evidence="6">
    <location>
        <begin position="2"/>
        <end position="189"/>
    </location>
</feature>
<keyword evidence="3 7" id="KW-0378">Hydrolase</keyword>
<feature type="domain" description="Peptidase S9 prolyl oligopeptidase catalytic" evidence="5">
    <location>
        <begin position="249"/>
        <end position="398"/>
    </location>
</feature>
<evidence type="ECO:0000313" key="8">
    <source>
        <dbReference type="Proteomes" id="UP000264062"/>
    </source>
</evidence>
<keyword evidence="4" id="KW-0720">Serine protease</keyword>
<comment type="caution">
    <text evidence="7">The sequence shown here is derived from an EMBL/GenBank/DDBJ whole genome shotgun (WGS) entry which is preliminary data.</text>
</comment>
<evidence type="ECO:0000256" key="2">
    <source>
        <dbReference type="ARBA" id="ARBA00022670"/>
    </source>
</evidence>
<reference evidence="7 8" key="1">
    <citation type="journal article" date="2018" name="Nat. Biotechnol.">
        <title>A standardized bacterial taxonomy based on genome phylogeny substantially revises the tree of life.</title>
        <authorList>
            <person name="Parks D.H."/>
            <person name="Chuvochina M."/>
            <person name="Waite D.W."/>
            <person name="Rinke C."/>
            <person name="Skarshewski A."/>
            <person name="Chaumeil P.A."/>
            <person name="Hugenholtz P."/>
        </authorList>
    </citation>
    <scope>NUCLEOTIDE SEQUENCE [LARGE SCALE GENOMIC DNA]</scope>
    <source>
        <strain evidence="7">UBA9956</strain>
    </source>
</reference>
<dbReference type="Gene3D" id="2.130.10.120">
    <property type="entry name" value="Prolyl oligopeptidase, N-terminal domain"/>
    <property type="match status" value="1"/>
</dbReference>
<dbReference type="SUPFAM" id="SSF50993">
    <property type="entry name" value="Peptidase/esterase 'gauge' domain"/>
    <property type="match status" value="1"/>
</dbReference>
<dbReference type="InterPro" id="IPR023302">
    <property type="entry name" value="Pept_S9A_N"/>
</dbReference>